<dbReference type="CDD" id="cd02258">
    <property type="entry name" value="Peptidase_C25_N"/>
    <property type="match status" value="1"/>
</dbReference>
<dbReference type="InterPro" id="IPR029031">
    <property type="entry name" value="Gingipain_N_sf"/>
</dbReference>
<dbReference type="GO" id="GO:0008234">
    <property type="term" value="F:cysteine-type peptidase activity"/>
    <property type="evidence" value="ECO:0007669"/>
    <property type="project" value="InterPro"/>
</dbReference>
<name>A0AAW9SC91_9BACT</name>
<evidence type="ECO:0000259" key="2">
    <source>
        <dbReference type="Pfam" id="PF01364"/>
    </source>
</evidence>
<dbReference type="InterPro" id="IPR013783">
    <property type="entry name" value="Ig-like_fold"/>
</dbReference>
<protein>
    <submittedName>
        <fullName evidence="3">C25 family cysteine peptidase</fullName>
    </submittedName>
</protein>
<dbReference type="InterPro" id="IPR029030">
    <property type="entry name" value="Caspase-like_dom_sf"/>
</dbReference>
<keyword evidence="4" id="KW-1185">Reference proteome</keyword>
<reference evidence="3 4" key="1">
    <citation type="submission" date="2024-04" db="EMBL/GenBank/DDBJ databases">
        <title>Novel genus in family Flammeovirgaceae.</title>
        <authorList>
            <person name="Nguyen T.H."/>
            <person name="Vuong T.Q."/>
            <person name="Le H."/>
            <person name="Kim S.-G."/>
        </authorList>
    </citation>
    <scope>NUCLEOTIDE SEQUENCE [LARGE SCALE GENOMIC DNA]</scope>
    <source>
        <strain evidence="3 4">JCM 23209</strain>
    </source>
</reference>
<dbReference type="Proteomes" id="UP001403385">
    <property type="component" value="Unassembled WGS sequence"/>
</dbReference>
<dbReference type="Pfam" id="PF01364">
    <property type="entry name" value="Peptidase_C25"/>
    <property type="match status" value="1"/>
</dbReference>
<proteinExistence type="predicted"/>
<organism evidence="3 4">
    <name type="scientific">Rapidithrix thailandica</name>
    <dbReference type="NCBI Taxonomy" id="413964"/>
    <lineage>
        <taxon>Bacteria</taxon>
        <taxon>Pseudomonadati</taxon>
        <taxon>Bacteroidota</taxon>
        <taxon>Cytophagia</taxon>
        <taxon>Cytophagales</taxon>
        <taxon>Flammeovirgaceae</taxon>
        <taxon>Rapidithrix</taxon>
    </lineage>
</organism>
<evidence type="ECO:0000313" key="3">
    <source>
        <dbReference type="EMBL" id="MEN7549979.1"/>
    </source>
</evidence>
<gene>
    <name evidence="3" type="ORF">AAG747_18785</name>
</gene>
<sequence>MTVRSLIRPLLLSLAFIIPLKGFCQIFGNEWIDFNKEYFKINVKNDGIYRVTYSQLQNAGFPVESIDPRQLQLFFRGEELAIAVKGEEDGQFNSADYLEFYGLKNDGTLDAFMYNDPANHTNPYINYYSNTTAYFLTFTLDGSFGKRIPSLGTDNPGLSPEGYHLEETLMHFNNTFSQGRIYPTYFKSIGNGAFLSDFTEPKGYTDKVYGGTNKVNYTLAVSNLTTAGPKPVLRLRLAGWSNTPHDIDILVGPNTSSQRVLTKLTFENYEMKEYTAQLEFSDLASNQVVLSYQINQTTSDNERVAMASVQLTYPQQFNANNQTFKTFRLRNNPSGNSRVVINNVRNNSTLYDISDYSNIKIINSNFAGSTLTATIPGTASSRQLLLNASRRSANSIEAVDFNPIPTHNDYIIITHKDLMKPANGHDDVIEAYAEYRRAPEGGNHKVLIAEVTDLYNQFSYGETTPLAFRRFADYLLNQGNPEYLLLIGKGLDLTLQYENSRPESESWPFRSLVPCYGKPCSDNAITAGLNGTLHDPALATGRLSVNQPEQVIDYLNKVIEFENAPFDNLRRKHLLHISGGRTTAEHRKMRAFVDALKGIAEAEFVGGQVKTVSKTTSEAVEFIDVSDDINQGLLMVTFFGHSSTTATDIDIGKASDELLGYKNKGKYPMFLINGCNAGDIYAKNVSLGEDWTLTPEKGAILFSAHSDLGLDGSLFSYSSKIYSTLLADDVYLNYPVGKAFQETIKRYIALNPGNQLFWANAQQFVLQGDPAIRLFAATQPDYQIDDESLFIQPFNPEEAITVQTDSFQIGIVTSNFGKVSHNPMDITVRRIYENGTVKEYAPLIVQPPYYQDTLYFTVPRSAEDAIIGHGTNTFEVILDNNASIEELNENNNTGQIQLTLPRGAMNLITPQEFSIVSTQPVNLFAQNTDPYSEERYYTFQLDTTDSFNSPAFQETEVLASITPQWATHLLSDNDTDSLVYYARVRYRDLGPEDDTTWASTSFIYIKDSPSGWSQSHFPQFKKDEVNRIRRHEQSRTWAFIRDKIEIFAKTTGGAHDSPHTYSLDVNGVRVIDHGECSEGRLLIIPFDKDNGIIYNYPFNWYNTPLTCGSAVPGNPNNHRAATWQEENMLNSGWRTLRSIFRKIEQDDYVLVMTIGDFQMETLKSWNWEELVKIGIDTDQLQAKVKNGEPYIAFGKMGAPANSATEIFAQPENVSGTPPNEQVITGDFEIVLDNRQGTISSTIIGPAQAWGHSWAKFHDKDSEQDLVKVDLYGINLNGTETLLQEAVNLTHEDLSNINASEYPYLRLMADIEDLTQQTPMQLKDWKVFYEPMPEGMLFFAGKAPEQDPLPSFQEGDSIRYKFSFVNVSEVDFEKSLIVKYSLQNLETNKQEVLYDTLGTLKANQSLAFESAIPSIGFGGKNELNVQVNPRLQPEQIYENNVLKVNYKVSIDNTNPILDVLFDGRHILDGEIVSPSPLISITLKDENKHLIRKDTTGMELYMKTCDDCEFQRIYFATPQVTWLGSENNSFQVDYQPERLEDGIYTLMVQASDISGNKSGLKPYQTRFEVINESKITHFYPYPNPFSDKVRFVFTLTGNIIPDQIKIQILTVSGRVVREITQDELGPIKIGHNISEYAWDGRDEFGGQLANGPYFYRVITRANGNSIEHRETSADHMFKKGFGKLYLLR</sequence>
<dbReference type="Gene3D" id="3.40.50.10390">
    <property type="entry name" value="Gingipain r, domain 1"/>
    <property type="match status" value="1"/>
</dbReference>
<evidence type="ECO:0000313" key="4">
    <source>
        <dbReference type="Proteomes" id="UP001403385"/>
    </source>
</evidence>
<dbReference type="SUPFAM" id="SSF52129">
    <property type="entry name" value="Caspase-like"/>
    <property type="match status" value="1"/>
</dbReference>
<keyword evidence="1" id="KW-0732">Signal</keyword>
<dbReference type="Gene3D" id="3.40.50.1460">
    <property type="match status" value="1"/>
</dbReference>
<feature type="domain" description="Gingipain" evidence="2">
    <location>
        <begin position="410"/>
        <end position="774"/>
    </location>
</feature>
<dbReference type="InterPro" id="IPR001769">
    <property type="entry name" value="Gingipain"/>
</dbReference>
<dbReference type="GO" id="GO:0006508">
    <property type="term" value="P:proteolysis"/>
    <property type="evidence" value="ECO:0007669"/>
    <property type="project" value="InterPro"/>
</dbReference>
<dbReference type="RefSeq" id="WP_346822758.1">
    <property type="nucleotide sequence ID" value="NZ_JBDKWZ010000011.1"/>
</dbReference>
<dbReference type="EMBL" id="JBDKWZ010000011">
    <property type="protein sequence ID" value="MEN7549979.1"/>
    <property type="molecule type" value="Genomic_DNA"/>
</dbReference>
<comment type="caution">
    <text evidence="3">The sequence shown here is derived from an EMBL/GenBank/DDBJ whole genome shotgun (WGS) entry which is preliminary data.</text>
</comment>
<dbReference type="Gene3D" id="2.60.40.4070">
    <property type="match status" value="1"/>
</dbReference>
<evidence type="ECO:0000256" key="1">
    <source>
        <dbReference type="ARBA" id="ARBA00022729"/>
    </source>
</evidence>
<dbReference type="Gene3D" id="2.60.40.10">
    <property type="entry name" value="Immunoglobulins"/>
    <property type="match status" value="1"/>
</dbReference>
<accession>A0AAW9SC91</accession>